<dbReference type="InterPro" id="IPR051540">
    <property type="entry name" value="S-2-haloacid_dehalogenase"/>
</dbReference>
<proteinExistence type="predicted"/>
<name>A0A9P4JYM2_9PLEO</name>
<dbReference type="GO" id="GO:0016787">
    <property type="term" value="F:hydrolase activity"/>
    <property type="evidence" value="ECO:0007669"/>
    <property type="project" value="UniProtKB-KW"/>
</dbReference>
<dbReference type="Gene3D" id="3.40.50.1000">
    <property type="entry name" value="HAD superfamily/HAD-like"/>
    <property type="match status" value="1"/>
</dbReference>
<reference evidence="3" key="1">
    <citation type="journal article" date="2020" name="Stud. Mycol.">
        <title>101 Dothideomycetes genomes: A test case for predicting lifestyles and emergence of pathogens.</title>
        <authorList>
            <person name="Haridas S."/>
            <person name="Albert R."/>
            <person name="Binder M."/>
            <person name="Bloem J."/>
            <person name="LaButti K."/>
            <person name="Salamov A."/>
            <person name="Andreopoulos B."/>
            <person name="Baker S."/>
            <person name="Barry K."/>
            <person name="Bills G."/>
            <person name="Bluhm B."/>
            <person name="Cannon C."/>
            <person name="Castanera R."/>
            <person name="Culley D."/>
            <person name="Daum C."/>
            <person name="Ezra D."/>
            <person name="Gonzalez J."/>
            <person name="Henrissat B."/>
            <person name="Kuo A."/>
            <person name="Liang C."/>
            <person name="Lipzen A."/>
            <person name="Lutzoni F."/>
            <person name="Magnuson J."/>
            <person name="Mondo S."/>
            <person name="Nolan M."/>
            <person name="Ohm R."/>
            <person name="Pangilinan J."/>
            <person name="Park H.-J."/>
            <person name="Ramirez L."/>
            <person name="Alfaro M."/>
            <person name="Sun H."/>
            <person name="Tritt A."/>
            <person name="Yoshinaga Y."/>
            <person name="Zwiers L.-H."/>
            <person name="Turgeon B."/>
            <person name="Goodwin S."/>
            <person name="Spatafora J."/>
            <person name="Crous P."/>
            <person name="Grigoriev I."/>
        </authorList>
    </citation>
    <scope>NUCLEOTIDE SEQUENCE [LARGE SCALE GENOMIC DNA]</scope>
    <source>
        <strain evidence="3">CBS 304.66</strain>
    </source>
</reference>
<dbReference type="PANTHER" id="PTHR43316:SF3">
    <property type="entry name" value="HALOACID DEHALOGENASE, TYPE II (AFU_ORTHOLOGUE AFUA_2G07750)-RELATED"/>
    <property type="match status" value="1"/>
</dbReference>
<keyword evidence="3" id="KW-1185">Reference proteome</keyword>
<comment type="caution">
    <text evidence="2">The sequence shown here is derived from an EMBL/GenBank/DDBJ whole genome shotgun (WGS) entry which is preliminary data.</text>
</comment>
<evidence type="ECO:0000313" key="2">
    <source>
        <dbReference type="EMBL" id="KAF2258801.1"/>
    </source>
</evidence>
<dbReference type="AlphaFoldDB" id="A0A9P4JYM2"/>
<keyword evidence="1" id="KW-0378">Hydrolase</keyword>
<evidence type="ECO:0000256" key="1">
    <source>
        <dbReference type="ARBA" id="ARBA00022801"/>
    </source>
</evidence>
<protein>
    <submittedName>
        <fullName evidence="2">Uncharacterized protein</fullName>
    </submittedName>
</protein>
<dbReference type="PANTHER" id="PTHR43316">
    <property type="entry name" value="HYDROLASE, HALOACID DELAHOGENASE-RELATED"/>
    <property type="match status" value="1"/>
</dbReference>
<sequence>EVRVLSLTWHRLEPWPDPASGINVLNRRFYTVTLSNVNRSLLSDLINRASLEYTYMFGAELFRLYKPPPRVCLDTLFECATVAAQLGDLKASKSLRLRTIYVGRPQEGDWGQGRYWRSAQ</sequence>
<dbReference type="EMBL" id="ML986739">
    <property type="protein sequence ID" value="KAF2258801.1"/>
    <property type="molecule type" value="Genomic_DNA"/>
</dbReference>
<evidence type="ECO:0000313" key="3">
    <source>
        <dbReference type="Proteomes" id="UP000800093"/>
    </source>
</evidence>
<dbReference type="OrthoDB" id="40579at2759"/>
<gene>
    <name evidence="2" type="ORF">CC78DRAFT_477477</name>
</gene>
<dbReference type="Proteomes" id="UP000800093">
    <property type="component" value="Unassembled WGS sequence"/>
</dbReference>
<dbReference type="SUPFAM" id="SSF56784">
    <property type="entry name" value="HAD-like"/>
    <property type="match status" value="1"/>
</dbReference>
<organism evidence="2 3">
    <name type="scientific">Lojkania enalia</name>
    <dbReference type="NCBI Taxonomy" id="147567"/>
    <lineage>
        <taxon>Eukaryota</taxon>
        <taxon>Fungi</taxon>
        <taxon>Dikarya</taxon>
        <taxon>Ascomycota</taxon>
        <taxon>Pezizomycotina</taxon>
        <taxon>Dothideomycetes</taxon>
        <taxon>Pleosporomycetidae</taxon>
        <taxon>Pleosporales</taxon>
        <taxon>Pleosporales incertae sedis</taxon>
        <taxon>Lojkania</taxon>
    </lineage>
</organism>
<dbReference type="InterPro" id="IPR036412">
    <property type="entry name" value="HAD-like_sf"/>
</dbReference>
<dbReference type="InterPro" id="IPR023214">
    <property type="entry name" value="HAD_sf"/>
</dbReference>
<accession>A0A9P4JYM2</accession>
<feature type="non-terminal residue" evidence="2">
    <location>
        <position position="1"/>
    </location>
</feature>